<protein>
    <submittedName>
        <fullName evidence="2">EndoU domain-containing protein</fullName>
    </submittedName>
</protein>
<evidence type="ECO:0000313" key="2">
    <source>
        <dbReference type="EMBL" id="MBW6408982.1"/>
    </source>
</evidence>
<organism evidence="2 3">
    <name type="scientific">Clostridium weizhouense</name>
    <dbReference type="NCBI Taxonomy" id="2859781"/>
    <lineage>
        <taxon>Bacteria</taxon>
        <taxon>Bacillati</taxon>
        <taxon>Bacillota</taxon>
        <taxon>Clostridia</taxon>
        <taxon>Eubacteriales</taxon>
        <taxon>Clostridiaceae</taxon>
        <taxon>Clostridium</taxon>
    </lineage>
</organism>
<dbReference type="Pfam" id="PF14436">
    <property type="entry name" value="EndoU_bacteria"/>
    <property type="match status" value="1"/>
</dbReference>
<feature type="domain" description="Bacterial EndoU nuclease" evidence="1">
    <location>
        <begin position="312"/>
        <end position="457"/>
    </location>
</feature>
<accession>A0ABS7AK17</accession>
<dbReference type="Proteomes" id="UP001519921">
    <property type="component" value="Unassembled WGS sequence"/>
</dbReference>
<comment type="caution">
    <text evidence="2">The sequence shown here is derived from an EMBL/GenBank/DDBJ whole genome shotgun (WGS) entry which is preliminary data.</text>
</comment>
<evidence type="ECO:0000259" key="1">
    <source>
        <dbReference type="Pfam" id="PF14436"/>
    </source>
</evidence>
<proteinExistence type="predicted"/>
<dbReference type="InterPro" id="IPR029501">
    <property type="entry name" value="EndoU_bac"/>
</dbReference>
<evidence type="ECO:0000313" key="3">
    <source>
        <dbReference type="Proteomes" id="UP001519921"/>
    </source>
</evidence>
<reference evidence="2 3" key="1">
    <citation type="submission" date="2021-07" db="EMBL/GenBank/DDBJ databases">
        <title>Clostridium weizhouense sp. nov., an anaerobic bacterium isolated from activated sludge of Petroleum wastewater.</title>
        <authorList>
            <person name="Li Q."/>
        </authorList>
    </citation>
    <scope>NUCLEOTIDE SEQUENCE [LARGE SCALE GENOMIC DNA]</scope>
    <source>
        <strain evidence="2 3">YB-6</strain>
    </source>
</reference>
<name>A0ABS7AK17_9CLOT</name>
<gene>
    <name evidence="2" type="ORF">KYD98_02660</name>
</gene>
<dbReference type="EMBL" id="JAHXPT010000002">
    <property type="protein sequence ID" value="MBW6408982.1"/>
    <property type="molecule type" value="Genomic_DNA"/>
</dbReference>
<dbReference type="RefSeq" id="WP_219778045.1">
    <property type="nucleotide sequence ID" value="NZ_JAHXPT010000002.1"/>
</dbReference>
<keyword evidence="3" id="KW-1185">Reference proteome</keyword>
<sequence length="466" mass="54477">MSKKLTKEQQLYIDKQLEFAEKLYDKVDEELQEPYKQQKSNRDDILNEIAKIMLSYTITDSTLSIGSIEKQKLKEKLSKFIRDKIQNELIDETNLTDKLLKSTGKEKYNINNYLHDIGMNTSWDIKPVDDVTLNNVINTKVDNKLWSDRLWDNKNDLQKDLQLEINNFLDGKTSVNEIEAKIKKKCNSNAYNTKRLVQDNVARVQESINDVWREDHNVKYVLYMATLCGNTCADCRQYDGKDYPIHKKPISLPQHCFCRCTYVNIPNSDWRPKMRLDNETKEKINWQSYEEWMINYNNGLDNDNKLLNIPEKTLKHVYEGDFTNPKNPKKIKPGEIRLKSGGHSQKSIELLIDKKIEYNIVKEYANGVRVGNVPNHKLNAKQTGTGQAWFPENWTDKDIQKAAEYVANLKDKKKYILQHNKFNENVISIFKFANYNNVTVGVCYDCTLKKITTIFPDESQRMLGSE</sequence>